<feature type="disulfide bond" description="Redox-active" evidence="6">
    <location>
        <begin position="60"/>
        <end position="94"/>
    </location>
</feature>
<evidence type="ECO:0000259" key="7">
    <source>
        <dbReference type="PROSITE" id="PS51352"/>
    </source>
</evidence>
<dbReference type="InterPro" id="IPR018219">
    <property type="entry name" value="Tpx_CS"/>
</dbReference>
<evidence type="ECO:0000313" key="8">
    <source>
        <dbReference type="EMBL" id="MBD7977253.1"/>
    </source>
</evidence>
<evidence type="ECO:0000256" key="2">
    <source>
        <dbReference type="ARBA" id="ARBA00022862"/>
    </source>
</evidence>
<dbReference type="Gene3D" id="3.40.30.10">
    <property type="entry name" value="Glutaredoxin"/>
    <property type="match status" value="1"/>
</dbReference>
<evidence type="ECO:0000256" key="5">
    <source>
        <dbReference type="ARBA" id="ARBA00023284"/>
    </source>
</evidence>
<organism evidence="8 9">
    <name type="scientific">Serpens gallinarum</name>
    <dbReference type="NCBI Taxonomy" id="2763075"/>
    <lineage>
        <taxon>Bacteria</taxon>
        <taxon>Pseudomonadati</taxon>
        <taxon>Pseudomonadota</taxon>
        <taxon>Gammaproteobacteria</taxon>
        <taxon>Pseudomonadales</taxon>
        <taxon>Pseudomonadaceae</taxon>
        <taxon>Pseudomonas</taxon>
    </lineage>
</organism>
<dbReference type="Pfam" id="PF08534">
    <property type="entry name" value="Redoxin"/>
    <property type="match status" value="1"/>
</dbReference>
<dbReference type="Proteomes" id="UP000611945">
    <property type="component" value="Unassembled WGS sequence"/>
</dbReference>
<comment type="miscellaneous">
    <text evidence="6">The active site is a conserved redox-active cysteine residue, the peroxidatic cysteine (C(P)), which makes the nucleophilic attack on the peroxide substrate. The peroxide oxidizes the C(P)-SH to cysteine sulfenic acid (C(P)-SOH), which then reacts with another cysteine residue, the resolving cysteine (C(R)), to form a disulfide bridge. The disulfide is subsequently reduced by an appropriate electron donor to complete the catalytic cycle. In this atypical 2-Cys peroxiredoxin, C(R) is present in the same subunit to form an intramolecular disulfide. The disulfide is subsequently reduced by thioredoxin.</text>
</comment>
<evidence type="ECO:0000256" key="1">
    <source>
        <dbReference type="ARBA" id="ARBA00022559"/>
    </source>
</evidence>
<dbReference type="PROSITE" id="PS01265">
    <property type="entry name" value="TPX"/>
    <property type="match status" value="1"/>
</dbReference>
<sequence>MTQVTMRGNPIEVSGNLPQAGQQAPAFTLVGQDLADVTLASFAGKRKVLNIFPSVDTPTCATSVRKFNVEAGKLSNTVVLCISADLPFAQKRFCAAEGLDNVVNLSTMRGREFLETYGVAIAEGPMTGLAARAVVVLDEQDKVLHSELVSEIGQEPNYTSALAAL</sequence>
<dbReference type="SUPFAM" id="SSF52833">
    <property type="entry name" value="Thioredoxin-like"/>
    <property type="match status" value="1"/>
</dbReference>
<keyword evidence="9" id="KW-1185">Reference proteome</keyword>
<dbReference type="GO" id="GO:0004601">
    <property type="term" value="F:peroxidase activity"/>
    <property type="evidence" value="ECO:0007669"/>
    <property type="project" value="UniProtKB-KW"/>
</dbReference>
<dbReference type="PANTHER" id="PTHR43110">
    <property type="entry name" value="THIOL PEROXIDASE"/>
    <property type="match status" value="1"/>
</dbReference>
<dbReference type="InterPro" id="IPR036249">
    <property type="entry name" value="Thioredoxin-like_sf"/>
</dbReference>
<dbReference type="CDD" id="cd03014">
    <property type="entry name" value="PRX_Atyp2cys"/>
    <property type="match status" value="1"/>
</dbReference>
<dbReference type="RefSeq" id="WP_251836021.1">
    <property type="nucleotide sequence ID" value="NZ_JACSQG010000003.1"/>
</dbReference>
<name>A0ABR8TNB9_9PSED</name>
<dbReference type="InterPro" id="IPR050455">
    <property type="entry name" value="Tpx_Peroxidase_subfamily"/>
</dbReference>
<accession>A0ABR8TNB9</accession>
<keyword evidence="3 6" id="KW-0560">Oxidoreductase</keyword>
<dbReference type="PANTHER" id="PTHR43110:SF1">
    <property type="entry name" value="THIOL PEROXIDASE"/>
    <property type="match status" value="1"/>
</dbReference>
<protein>
    <recommendedName>
        <fullName evidence="6">Thiol peroxidase</fullName>
        <shortName evidence="6">Tpx</shortName>
        <ecNumber evidence="6">1.11.1.24</ecNumber>
    </recommendedName>
    <alternativeName>
        <fullName evidence="6">Peroxiredoxin tpx</fullName>
        <shortName evidence="6">Prx</shortName>
    </alternativeName>
    <alternativeName>
        <fullName evidence="6">Thioredoxin peroxidase</fullName>
    </alternativeName>
    <alternativeName>
        <fullName evidence="6">Thioredoxin-dependent peroxiredoxin</fullName>
    </alternativeName>
</protein>
<evidence type="ECO:0000256" key="4">
    <source>
        <dbReference type="ARBA" id="ARBA00023157"/>
    </source>
</evidence>
<dbReference type="EC" id="1.11.1.24" evidence="6"/>
<keyword evidence="2 6" id="KW-0049">Antioxidant</keyword>
<reference evidence="8 9" key="1">
    <citation type="submission" date="2020-08" db="EMBL/GenBank/DDBJ databases">
        <title>A Genomic Blueprint of the Chicken Gut Microbiome.</title>
        <authorList>
            <person name="Gilroy R."/>
            <person name="Ravi A."/>
            <person name="Getino M."/>
            <person name="Pursley I."/>
            <person name="Horton D.L."/>
            <person name="Alikhan N.-F."/>
            <person name="Baker D."/>
            <person name="Gharbi K."/>
            <person name="Hall N."/>
            <person name="Watson M."/>
            <person name="Adriaenssens E.M."/>
            <person name="Foster-Nyarko E."/>
            <person name="Jarju S."/>
            <person name="Secka A."/>
            <person name="Antonio M."/>
            <person name="Oren A."/>
            <person name="Chaudhuri R."/>
            <person name="La Ragione R.M."/>
            <person name="Hildebrand F."/>
            <person name="Pallen M.J."/>
        </authorList>
    </citation>
    <scope>NUCLEOTIDE SEQUENCE [LARGE SCALE GENOMIC DNA]</scope>
    <source>
        <strain evidence="8 9">Sa2CUA2</strain>
    </source>
</reference>
<feature type="active site" description="Cysteine sulfenic acid (-SOH) intermediate" evidence="6">
    <location>
        <position position="60"/>
    </location>
</feature>
<comment type="subunit">
    <text evidence="6">Homodimer.</text>
</comment>
<keyword evidence="4 6" id="KW-1015">Disulfide bond</keyword>
<keyword evidence="1 6" id="KW-0575">Peroxidase</keyword>
<evidence type="ECO:0000256" key="6">
    <source>
        <dbReference type="HAMAP-Rule" id="MF_00269"/>
    </source>
</evidence>
<comment type="similarity">
    <text evidence="6">Belongs to the peroxiredoxin family. Tpx subfamily.</text>
</comment>
<dbReference type="PROSITE" id="PS51352">
    <property type="entry name" value="THIOREDOXIN_2"/>
    <property type="match status" value="1"/>
</dbReference>
<comment type="caution">
    <text evidence="8">The sequence shown here is derived from an EMBL/GenBank/DDBJ whole genome shotgun (WGS) entry which is preliminary data.</text>
</comment>
<proteinExistence type="inferred from homology"/>
<comment type="function">
    <text evidence="6">Thiol-specific peroxidase that catalyzes the reduction of hydrogen peroxide and organic hydroperoxides to water and alcohols, respectively. Plays a role in cell protection against oxidative stress by detoxifying peroxides.</text>
</comment>
<evidence type="ECO:0000256" key="3">
    <source>
        <dbReference type="ARBA" id="ARBA00023002"/>
    </source>
</evidence>
<gene>
    <name evidence="6 8" type="primary">tpx</name>
    <name evidence="8" type="ORF">H9642_08615</name>
</gene>
<dbReference type="NCBIfam" id="NF001808">
    <property type="entry name" value="PRK00522.1"/>
    <property type="match status" value="1"/>
</dbReference>
<comment type="catalytic activity">
    <reaction evidence="6">
        <text>a hydroperoxide + [thioredoxin]-dithiol = an alcohol + [thioredoxin]-disulfide + H2O</text>
        <dbReference type="Rhea" id="RHEA:62620"/>
        <dbReference type="Rhea" id="RHEA-COMP:10698"/>
        <dbReference type="Rhea" id="RHEA-COMP:10700"/>
        <dbReference type="ChEBI" id="CHEBI:15377"/>
        <dbReference type="ChEBI" id="CHEBI:29950"/>
        <dbReference type="ChEBI" id="CHEBI:30879"/>
        <dbReference type="ChEBI" id="CHEBI:35924"/>
        <dbReference type="ChEBI" id="CHEBI:50058"/>
        <dbReference type="EC" id="1.11.1.24"/>
    </reaction>
</comment>
<dbReference type="InterPro" id="IPR013766">
    <property type="entry name" value="Thioredoxin_domain"/>
</dbReference>
<feature type="domain" description="Thioredoxin" evidence="7">
    <location>
        <begin position="18"/>
        <end position="165"/>
    </location>
</feature>
<dbReference type="InterPro" id="IPR013740">
    <property type="entry name" value="Redoxin"/>
</dbReference>
<dbReference type="InterPro" id="IPR002065">
    <property type="entry name" value="TPX"/>
</dbReference>
<dbReference type="HAMAP" id="MF_00269">
    <property type="entry name" value="Tpx"/>
    <property type="match status" value="1"/>
</dbReference>
<keyword evidence="5 6" id="KW-0676">Redox-active center</keyword>
<dbReference type="EMBL" id="JACSQG010000003">
    <property type="protein sequence ID" value="MBD7977253.1"/>
    <property type="molecule type" value="Genomic_DNA"/>
</dbReference>
<evidence type="ECO:0000313" key="9">
    <source>
        <dbReference type="Proteomes" id="UP000611945"/>
    </source>
</evidence>